<organism evidence="1 2">
    <name type="scientific">Vitis vinifera</name>
    <name type="common">Grape</name>
    <dbReference type="NCBI Taxonomy" id="29760"/>
    <lineage>
        <taxon>Eukaryota</taxon>
        <taxon>Viridiplantae</taxon>
        <taxon>Streptophyta</taxon>
        <taxon>Embryophyta</taxon>
        <taxon>Tracheophyta</taxon>
        <taxon>Spermatophyta</taxon>
        <taxon>Magnoliopsida</taxon>
        <taxon>eudicotyledons</taxon>
        <taxon>Gunneridae</taxon>
        <taxon>Pentapetalae</taxon>
        <taxon>rosids</taxon>
        <taxon>Vitales</taxon>
        <taxon>Vitaceae</taxon>
        <taxon>Viteae</taxon>
        <taxon>Vitis</taxon>
    </lineage>
</organism>
<reference evidence="1 2" key="1">
    <citation type="journal article" date="2018" name="PLoS Genet.">
        <title>Population sequencing reveals clonal diversity and ancestral inbreeding in the grapevine cultivar Chardonnay.</title>
        <authorList>
            <person name="Roach M.J."/>
            <person name="Johnson D.L."/>
            <person name="Bohlmann J."/>
            <person name="van Vuuren H.J."/>
            <person name="Jones S.J."/>
            <person name="Pretorius I.S."/>
            <person name="Schmidt S.A."/>
            <person name="Borneman A.R."/>
        </authorList>
    </citation>
    <scope>NUCLEOTIDE SEQUENCE [LARGE SCALE GENOMIC DNA]</scope>
    <source>
        <strain evidence="2">cv. Chardonnay</strain>
        <tissue evidence="1">Leaf</tissue>
    </source>
</reference>
<evidence type="ECO:0000313" key="1">
    <source>
        <dbReference type="EMBL" id="RVX12537.1"/>
    </source>
</evidence>
<protein>
    <submittedName>
        <fullName evidence="1">Uncharacterized protein</fullName>
    </submittedName>
</protein>
<evidence type="ECO:0000313" key="2">
    <source>
        <dbReference type="Proteomes" id="UP000288805"/>
    </source>
</evidence>
<dbReference type="AlphaFoldDB" id="A0A438JUB1"/>
<accession>A0A438JUB1</accession>
<dbReference type="Proteomes" id="UP000288805">
    <property type="component" value="Unassembled WGS sequence"/>
</dbReference>
<gene>
    <name evidence="1" type="ORF">CK203_011635</name>
</gene>
<proteinExistence type="predicted"/>
<comment type="caution">
    <text evidence="1">The sequence shown here is derived from an EMBL/GenBank/DDBJ whole genome shotgun (WGS) entry which is preliminary data.</text>
</comment>
<sequence>MSRISIRVHTWRAPLSESLGEEHTALASIIPDSLSQPTFRRLQGERTGAMASHLLRSLTAACRGRLSHNSILVESVRPLVSSVDPWDARPQHWHRLWELSDSVDGKDVHTFQKPLVG</sequence>
<name>A0A438JUB1_VITVI</name>
<dbReference type="EMBL" id="QGNW01000027">
    <property type="protein sequence ID" value="RVX12537.1"/>
    <property type="molecule type" value="Genomic_DNA"/>
</dbReference>